<name>A0ABR6CKD0_9BACI</name>
<keyword evidence="3" id="KW-1185">Reference proteome</keyword>
<feature type="signal peptide" evidence="1">
    <location>
        <begin position="1"/>
        <end position="20"/>
    </location>
</feature>
<protein>
    <submittedName>
        <fullName evidence="2">Bacterioferritin-associated ferredoxin</fullName>
    </submittedName>
</protein>
<comment type="caution">
    <text evidence="2">The sequence shown here is derived from an EMBL/GenBank/DDBJ whole genome shotgun (WGS) entry which is preliminary data.</text>
</comment>
<dbReference type="EMBL" id="JACJHX010000001">
    <property type="protein sequence ID" value="MBA9025376.1"/>
    <property type="molecule type" value="Genomic_DNA"/>
</dbReference>
<accession>A0ABR6CKD0</accession>
<reference evidence="2 3" key="1">
    <citation type="submission" date="2020-08" db="EMBL/GenBank/DDBJ databases">
        <title>Genomic Encyclopedia of Type Strains, Phase IV (KMG-IV): sequencing the most valuable type-strain genomes for metagenomic binning, comparative biology and taxonomic classification.</title>
        <authorList>
            <person name="Goeker M."/>
        </authorList>
    </citation>
    <scope>NUCLEOTIDE SEQUENCE [LARGE SCALE GENOMIC DNA]</scope>
    <source>
        <strain evidence="2 3">DSM 105481</strain>
    </source>
</reference>
<evidence type="ECO:0000313" key="3">
    <source>
        <dbReference type="Proteomes" id="UP000626697"/>
    </source>
</evidence>
<gene>
    <name evidence="2" type="ORF">HNP81_000658</name>
</gene>
<dbReference type="Proteomes" id="UP000626697">
    <property type="component" value="Unassembled WGS sequence"/>
</dbReference>
<dbReference type="InterPro" id="IPR025673">
    <property type="entry name" value="PCYCGC"/>
</dbReference>
<proteinExistence type="predicted"/>
<dbReference type="RefSeq" id="WP_182501520.1">
    <property type="nucleotide sequence ID" value="NZ_JACJHX010000001.1"/>
</dbReference>
<dbReference type="Pfam" id="PF13798">
    <property type="entry name" value="PCYCGC"/>
    <property type="match status" value="1"/>
</dbReference>
<dbReference type="PROSITE" id="PS51257">
    <property type="entry name" value="PROKAR_LIPOPROTEIN"/>
    <property type="match status" value="1"/>
</dbReference>
<organism evidence="2 3">
    <name type="scientific">Peribacillus huizhouensis</name>
    <dbReference type="NCBI Taxonomy" id="1501239"/>
    <lineage>
        <taxon>Bacteria</taxon>
        <taxon>Bacillati</taxon>
        <taxon>Bacillota</taxon>
        <taxon>Bacilli</taxon>
        <taxon>Bacillales</taxon>
        <taxon>Bacillaceae</taxon>
        <taxon>Peribacillus</taxon>
    </lineage>
</organism>
<sequence>MKAKYLIIMMICILLGVVSACSNTTMEEKKNDNEEEHVGHVIGDIREETTGVNELPKFLDDKPDDMKLIYTAVANHKELLEKIPCYCGCGEAVNHKNNYDCFIFENKSNGAITWDDHGTKCGVCLEIASQSVIDYSEGKSIKEIRKAIDKKYENGYAKPTPTPEV</sequence>
<evidence type="ECO:0000256" key="1">
    <source>
        <dbReference type="SAM" id="SignalP"/>
    </source>
</evidence>
<evidence type="ECO:0000313" key="2">
    <source>
        <dbReference type="EMBL" id="MBA9025376.1"/>
    </source>
</evidence>
<feature type="chain" id="PRO_5045832229" evidence="1">
    <location>
        <begin position="21"/>
        <end position="165"/>
    </location>
</feature>
<keyword evidence="1" id="KW-0732">Signal</keyword>